<dbReference type="PROSITE" id="PS51257">
    <property type="entry name" value="PROKAR_LIPOPROTEIN"/>
    <property type="match status" value="1"/>
</dbReference>
<evidence type="ECO:0000313" key="6">
    <source>
        <dbReference type="EMBL" id="MBM7415113.1"/>
    </source>
</evidence>
<comment type="similarity">
    <text evidence="2">Belongs to the MTB12 family.</text>
</comment>
<organism evidence="6 7">
    <name type="scientific">Rhodococcoides corynebacterioides</name>
    <dbReference type="NCBI Taxonomy" id="53972"/>
    <lineage>
        <taxon>Bacteria</taxon>
        <taxon>Bacillati</taxon>
        <taxon>Actinomycetota</taxon>
        <taxon>Actinomycetes</taxon>
        <taxon>Mycobacteriales</taxon>
        <taxon>Nocardiaceae</taxon>
        <taxon>Rhodococcoides</taxon>
    </lineage>
</organism>
<evidence type="ECO:0000256" key="3">
    <source>
        <dbReference type="SAM" id="MobiDB-lite"/>
    </source>
</evidence>
<feature type="chain" id="PRO_5046505178" evidence="4">
    <location>
        <begin position="25"/>
        <end position="170"/>
    </location>
</feature>
<evidence type="ECO:0000256" key="2">
    <source>
        <dbReference type="ARBA" id="ARBA00093774"/>
    </source>
</evidence>
<name>A0ABS2KT88_9NOCA</name>
<feature type="region of interest" description="Disordered" evidence="3">
    <location>
        <begin position="26"/>
        <end position="56"/>
    </location>
</feature>
<sequence length="170" mass="17380">MKLPRTGRALVAGMAVAAALTMTACSSGEDGGTTDATTSAATTSSAVAEAPSDLPPVPTAEELNTRLQESLDPNVPLEQKVQYVQGAEADPELINKVAEAARVNNAKIQVLDVTDLGDGTLSSNATIDLGGQVNPLQVAYIAEDGEWKLSKDNACAIVSLAQLTSPACTA</sequence>
<comment type="caution">
    <text evidence="6">The sequence shown here is derived from an EMBL/GenBank/DDBJ whole genome shotgun (WGS) entry which is preliminary data.</text>
</comment>
<feature type="signal peptide" evidence="4">
    <location>
        <begin position="1"/>
        <end position="24"/>
    </location>
</feature>
<reference evidence="6 7" key="1">
    <citation type="submission" date="2021-01" db="EMBL/GenBank/DDBJ databases">
        <title>Genomics of switchgrass bacterial isolates.</title>
        <authorList>
            <person name="Shade A."/>
        </authorList>
    </citation>
    <scope>NUCLEOTIDE SEQUENCE [LARGE SCALE GENOMIC DNA]</scope>
    <source>
        <strain evidence="6 7">PvP111</strain>
    </source>
</reference>
<evidence type="ECO:0000259" key="5">
    <source>
        <dbReference type="Pfam" id="PF26580"/>
    </source>
</evidence>
<dbReference type="EMBL" id="JAFBBK010000001">
    <property type="protein sequence ID" value="MBM7415113.1"/>
    <property type="molecule type" value="Genomic_DNA"/>
</dbReference>
<feature type="compositionally biased region" description="Low complexity" evidence="3">
    <location>
        <begin position="26"/>
        <end position="52"/>
    </location>
</feature>
<accession>A0ABS2KT88</accession>
<evidence type="ECO:0000313" key="7">
    <source>
        <dbReference type="Proteomes" id="UP000703038"/>
    </source>
</evidence>
<evidence type="ECO:0000256" key="4">
    <source>
        <dbReference type="SAM" id="SignalP"/>
    </source>
</evidence>
<feature type="domain" description="Low molecular weight antigen MTB12-like C-terminal" evidence="5">
    <location>
        <begin position="56"/>
        <end position="165"/>
    </location>
</feature>
<dbReference type="InterPro" id="IPR058644">
    <property type="entry name" value="Mtb12-like_C"/>
</dbReference>
<dbReference type="Proteomes" id="UP000703038">
    <property type="component" value="Unassembled WGS sequence"/>
</dbReference>
<dbReference type="RefSeq" id="WP_204868079.1">
    <property type="nucleotide sequence ID" value="NZ_JAFBBK010000001.1"/>
</dbReference>
<proteinExistence type="inferred from homology"/>
<keyword evidence="1 4" id="KW-0732">Signal</keyword>
<evidence type="ECO:0000256" key="1">
    <source>
        <dbReference type="ARBA" id="ARBA00022729"/>
    </source>
</evidence>
<dbReference type="Pfam" id="PF26580">
    <property type="entry name" value="Mtb12_C"/>
    <property type="match status" value="1"/>
</dbReference>
<gene>
    <name evidence="6" type="ORF">JOE42_001846</name>
</gene>
<keyword evidence="7" id="KW-1185">Reference proteome</keyword>
<protein>
    <submittedName>
        <fullName evidence="6">Osmotically-inducible protein OsmY</fullName>
    </submittedName>
</protein>